<dbReference type="AlphaFoldDB" id="A0A1M6KY65"/>
<dbReference type="Proteomes" id="UP000184080">
    <property type="component" value="Unassembled WGS sequence"/>
</dbReference>
<organism evidence="2 3">
    <name type="scientific">Clostridium amylolyticum</name>
    <dbReference type="NCBI Taxonomy" id="1121298"/>
    <lineage>
        <taxon>Bacteria</taxon>
        <taxon>Bacillati</taxon>
        <taxon>Bacillota</taxon>
        <taxon>Clostridia</taxon>
        <taxon>Eubacteriales</taxon>
        <taxon>Clostridiaceae</taxon>
        <taxon>Clostridium</taxon>
    </lineage>
</organism>
<evidence type="ECO:0000313" key="3">
    <source>
        <dbReference type="Proteomes" id="UP000184080"/>
    </source>
</evidence>
<protein>
    <recommendedName>
        <fullName evidence="1">BppU N-terminal domain-containing protein</fullName>
    </recommendedName>
</protein>
<dbReference type="RefSeq" id="WP_073009787.1">
    <property type="nucleotide sequence ID" value="NZ_FQZO01000006.1"/>
</dbReference>
<gene>
    <name evidence="2" type="ORF">SAMN05444401_3539</name>
</gene>
<reference evidence="2 3" key="1">
    <citation type="submission" date="2016-11" db="EMBL/GenBank/DDBJ databases">
        <authorList>
            <person name="Jaros S."/>
            <person name="Januszkiewicz K."/>
            <person name="Wedrychowicz H."/>
        </authorList>
    </citation>
    <scope>NUCLEOTIDE SEQUENCE [LARGE SCALE GENOMIC DNA]</scope>
    <source>
        <strain evidence="2 3">DSM 21864</strain>
    </source>
</reference>
<dbReference type="Gene3D" id="2.60.40.3350">
    <property type="match status" value="1"/>
</dbReference>
<name>A0A1M6KY65_9CLOT</name>
<evidence type="ECO:0000313" key="2">
    <source>
        <dbReference type="EMBL" id="SHJ63890.1"/>
    </source>
</evidence>
<dbReference type="STRING" id="1121298.SAMN05444401_3539"/>
<dbReference type="EMBL" id="FQZO01000006">
    <property type="protein sequence ID" value="SHJ63890.1"/>
    <property type="molecule type" value="Genomic_DNA"/>
</dbReference>
<dbReference type="Pfam" id="PF10651">
    <property type="entry name" value="BppU_N"/>
    <property type="match status" value="1"/>
</dbReference>
<sequence>MINITKQIYLDLYNKNCVLVDAKQLDVNTRFIEGYVTDRGMAVDLTGYQVKFYALKPDKHEIFNSVEILNAKEGKVKIPLTSQTLAVQGNVECELSIFNDSGLATSRGFIVRVYKTLRNDSSIESSNEFTALIEALNDIEEAKEQVGIAGEVNKVLKATIAEGKNVNEDLISNTAEAKNTDAQLQRNITEGKTVNTTLVKSTAEGKAVDAQLKTNTAEGKSTNEDLIVNISEGKTVNTQLQNNTAEGKSTNEILVANTAEGKAVNLELKDSTTKGKEVIPLLNAAVQEATTALNKIEEASNKTFIIAADAFVYNEQSGLWECNFKHNLESVNLVISVYNQEWKEIIKVCTVIDDNTVLLKTYEQMLVRVVINKSYINTPIV</sequence>
<evidence type="ECO:0000259" key="1">
    <source>
        <dbReference type="Pfam" id="PF10651"/>
    </source>
</evidence>
<keyword evidence="3" id="KW-1185">Reference proteome</keyword>
<accession>A0A1M6KY65</accession>
<dbReference type="InterPro" id="IPR018913">
    <property type="entry name" value="BppU_N"/>
</dbReference>
<proteinExistence type="predicted"/>
<feature type="domain" description="BppU N-terminal" evidence="1">
    <location>
        <begin position="6"/>
        <end position="141"/>
    </location>
</feature>